<keyword evidence="5 10" id="KW-0813">Transport</keyword>
<evidence type="ECO:0000313" key="13">
    <source>
        <dbReference type="EMBL" id="KAI2651455.1"/>
    </source>
</evidence>
<evidence type="ECO:0000256" key="11">
    <source>
        <dbReference type="SAM" id="MobiDB-lite"/>
    </source>
</evidence>
<name>A0ABQ8LLB3_LABRO</name>
<comment type="function">
    <text evidence="10">Component of the commander complex that is essential for endosomal recycling of transmembrane cargos; the commander complex is composed of the Csubcomplex and the retriever subcomplex. Component of the retriever complex, which is a heterotrimeric complex related to retromer cargo-selective complex (CSC) and essential for retromer-independent retrieval and recycling of numerous cargos. Component of the retromer cargo-selective complex (CSC). The CSC is believed to be the core functional component of retromer or respective retromer complex variants acting to prevent missorting of selected transmembrane cargo proteins into the lysosomal degradation pathway. In the endosomes, retriever complex drives the retrieval and recycling of NxxY-motif-containing cargo proteins by coupling to snx17, a cargo essential for the homeostatic maintenance of numerous cell surface proteins associated with processes that include cell migration, cell adhesion, nutrient supply and cell signaling. The recruitment of the retriever complex to the endosomal membrane involves Cand WASH complexes.</text>
</comment>
<sequence length="423" mass="47925">MVLVLGDLHIPHRCNTLPAKFKKLLVPGKIQHILCTGNLCTKESYDYLKTLAGDVHIVRGDFDENLNYPEQKVVTVGQFKIGLIHGHQVIPWGDMASLALLQRQLDVDILISGHTHKFEAFENENKFYINPGSATGAYSALESNITPSFVLMDIQASTVVTYVYQLIGDDVKVERIEYKNENDIPSSAVGAGELTMPRYAQLVMGPAGSGKSTYCATMLEHCQALNRSVQVVNLDPAAEHFQYPVMADIRELIQVDDVMEDDSLRFGPNGGLIFCMEYFANNFDWLEESLGHVEDDYILFDCPGQIELYTHLPVMKQLVEQLQQWEFRVCGVFLVDSQFMVETFKVSRPRYVLDDGGQLCIFEKQEIQEINQGHMWFGINIVLQHIDFSIQYGEDLEFKEPKEVDGEPTNTNFDELFQDGDDS</sequence>
<comment type="similarity">
    <text evidence="4 10">Belongs to the VPS29 family.</text>
</comment>
<dbReference type="EMBL" id="JACTAM010000021">
    <property type="protein sequence ID" value="KAI2651455.1"/>
    <property type="molecule type" value="Genomic_DNA"/>
</dbReference>
<protein>
    <recommendedName>
        <fullName evidence="10">Vacuolar protein sorting-associated protein 29</fullName>
    </recommendedName>
    <alternativeName>
        <fullName evidence="10">Vesicle protein sorting 29</fullName>
    </alternativeName>
</protein>
<dbReference type="CDD" id="cd07394">
    <property type="entry name" value="MPP_Vps29"/>
    <property type="match status" value="1"/>
</dbReference>
<evidence type="ECO:0000256" key="1">
    <source>
        <dbReference type="ARBA" id="ARBA00002411"/>
    </source>
</evidence>
<keyword evidence="14" id="KW-1185">Reference proteome</keyword>
<dbReference type="InterPro" id="IPR004130">
    <property type="entry name" value="Gpn"/>
</dbReference>
<keyword evidence="7" id="KW-0378">Hydrolase</keyword>
<comment type="function">
    <text evidence="1">Small GTPase required for proper localization of RNA polymerase II (RNAPII). May act at an RNAP assembly step prior to nuclear import.</text>
</comment>
<evidence type="ECO:0000313" key="14">
    <source>
        <dbReference type="Proteomes" id="UP000830375"/>
    </source>
</evidence>
<dbReference type="Pfam" id="PF03029">
    <property type="entry name" value="ATP_bind_1"/>
    <property type="match status" value="1"/>
</dbReference>
<dbReference type="InterPro" id="IPR028661">
    <property type="entry name" value="Vps29"/>
</dbReference>
<dbReference type="Gene3D" id="3.40.50.300">
    <property type="entry name" value="P-loop containing nucleotide triphosphate hydrolases"/>
    <property type="match status" value="1"/>
</dbReference>
<keyword evidence="9" id="KW-0342">GTP-binding</keyword>
<organism evidence="13 14">
    <name type="scientific">Labeo rohita</name>
    <name type="common">Indian major carp</name>
    <name type="synonym">Cyprinus rohita</name>
    <dbReference type="NCBI Taxonomy" id="84645"/>
    <lineage>
        <taxon>Eukaryota</taxon>
        <taxon>Metazoa</taxon>
        <taxon>Chordata</taxon>
        <taxon>Craniata</taxon>
        <taxon>Vertebrata</taxon>
        <taxon>Euteleostomi</taxon>
        <taxon>Actinopterygii</taxon>
        <taxon>Neopterygii</taxon>
        <taxon>Teleostei</taxon>
        <taxon>Ostariophysi</taxon>
        <taxon>Cypriniformes</taxon>
        <taxon>Cyprinidae</taxon>
        <taxon>Labeoninae</taxon>
        <taxon>Labeonini</taxon>
        <taxon>Labeo</taxon>
    </lineage>
</organism>
<evidence type="ECO:0000256" key="9">
    <source>
        <dbReference type="ARBA" id="ARBA00023134"/>
    </source>
</evidence>
<gene>
    <name evidence="13" type="ORF">H4Q32_019550</name>
</gene>
<evidence type="ECO:0000256" key="2">
    <source>
        <dbReference type="ARBA" id="ARBA00004481"/>
    </source>
</evidence>
<proteinExistence type="inferred from homology"/>
<feature type="domain" description="Calcineurin-like phosphoesterase" evidence="12">
    <location>
        <begin position="2"/>
        <end position="155"/>
    </location>
</feature>
<dbReference type="Pfam" id="PF12850">
    <property type="entry name" value="Metallophos_2"/>
    <property type="match status" value="1"/>
</dbReference>
<dbReference type="InterPro" id="IPR029052">
    <property type="entry name" value="Metallo-depent_PP-like"/>
</dbReference>
<dbReference type="Gene3D" id="3.60.21.10">
    <property type="match status" value="1"/>
</dbReference>
<dbReference type="SUPFAM" id="SSF56300">
    <property type="entry name" value="Metallo-dependent phosphatases"/>
    <property type="match status" value="1"/>
</dbReference>
<dbReference type="SUPFAM" id="SSF52540">
    <property type="entry name" value="P-loop containing nucleoside triphosphate hydrolases"/>
    <property type="match status" value="1"/>
</dbReference>
<comment type="caution">
    <text evidence="13">The sequence shown here is derived from an EMBL/GenBank/DDBJ whole genome shotgun (WGS) entry which is preliminary data.</text>
</comment>
<dbReference type="Proteomes" id="UP000830375">
    <property type="component" value="Unassembled WGS sequence"/>
</dbReference>
<keyword evidence="8 10" id="KW-0653">Protein transport</keyword>
<evidence type="ECO:0000256" key="10">
    <source>
        <dbReference type="RuleBase" id="RU362040"/>
    </source>
</evidence>
<evidence type="ECO:0000256" key="3">
    <source>
        <dbReference type="ARBA" id="ARBA00005290"/>
    </source>
</evidence>
<dbReference type="InterPro" id="IPR030228">
    <property type="entry name" value="Gpn3"/>
</dbReference>
<dbReference type="InterPro" id="IPR024654">
    <property type="entry name" value="Calcineurin-like_PHP_lpxH"/>
</dbReference>
<dbReference type="CDD" id="cd17872">
    <property type="entry name" value="GPN3"/>
    <property type="match status" value="1"/>
</dbReference>
<evidence type="ECO:0000256" key="8">
    <source>
        <dbReference type="ARBA" id="ARBA00022927"/>
    </source>
</evidence>
<comment type="subcellular location">
    <subcellularLocation>
        <location evidence="2">Endosome membrane</location>
        <topology evidence="2">Peripheral membrane protein</topology>
    </subcellularLocation>
</comment>
<accession>A0ABQ8LLB3</accession>
<evidence type="ECO:0000256" key="7">
    <source>
        <dbReference type="ARBA" id="ARBA00022801"/>
    </source>
</evidence>
<dbReference type="PANTHER" id="PTHR11124">
    <property type="entry name" value="VACUOLAR SORTING PROTEIN VPS29"/>
    <property type="match status" value="1"/>
</dbReference>
<comment type="similarity">
    <text evidence="3">Belongs to the GPN-loop GTPase family.</text>
</comment>
<evidence type="ECO:0000256" key="5">
    <source>
        <dbReference type="ARBA" id="ARBA00022448"/>
    </source>
</evidence>
<evidence type="ECO:0000256" key="4">
    <source>
        <dbReference type="ARBA" id="ARBA00005945"/>
    </source>
</evidence>
<evidence type="ECO:0000259" key="12">
    <source>
        <dbReference type="Pfam" id="PF12850"/>
    </source>
</evidence>
<dbReference type="NCBIfam" id="TIGR00040">
    <property type="entry name" value="yfcE"/>
    <property type="match status" value="1"/>
</dbReference>
<evidence type="ECO:0000256" key="6">
    <source>
        <dbReference type="ARBA" id="ARBA00022741"/>
    </source>
</evidence>
<feature type="region of interest" description="Disordered" evidence="11">
    <location>
        <begin position="400"/>
        <end position="423"/>
    </location>
</feature>
<reference evidence="13 14" key="1">
    <citation type="submission" date="2022-01" db="EMBL/GenBank/DDBJ databases">
        <title>A high-quality chromosome-level genome assembly of rohu carp, Labeo rohita.</title>
        <authorList>
            <person name="Arick M.A. II"/>
            <person name="Hsu C.-Y."/>
            <person name="Magbanua Z."/>
            <person name="Pechanova O."/>
            <person name="Grover C."/>
            <person name="Miller E."/>
            <person name="Thrash A."/>
            <person name="Ezzel L."/>
            <person name="Alam S."/>
            <person name="Benzie J."/>
            <person name="Hamilton M."/>
            <person name="Karsi A."/>
            <person name="Lawrence M.L."/>
            <person name="Peterson D.G."/>
        </authorList>
    </citation>
    <scope>NUCLEOTIDE SEQUENCE [LARGE SCALE GENOMIC DNA]</scope>
    <source>
        <strain evidence="14">BAU-BD-2019</strain>
        <tissue evidence="13">Blood</tissue>
    </source>
</reference>
<dbReference type="InterPro" id="IPR000979">
    <property type="entry name" value="Phosphodiesterase_MJ0936/Vps29"/>
</dbReference>
<keyword evidence="6" id="KW-0547">Nucleotide-binding</keyword>
<dbReference type="InterPro" id="IPR027417">
    <property type="entry name" value="P-loop_NTPase"/>
</dbReference>